<evidence type="ECO:0000313" key="4">
    <source>
        <dbReference type="Proteomes" id="UP000772434"/>
    </source>
</evidence>
<dbReference type="AlphaFoldDB" id="A0A9P5U129"/>
<dbReference type="EMBL" id="JADNRY010000212">
    <property type="protein sequence ID" value="KAF9061158.1"/>
    <property type="molecule type" value="Genomic_DNA"/>
</dbReference>
<feature type="region of interest" description="Disordered" evidence="1">
    <location>
        <begin position="51"/>
        <end position="78"/>
    </location>
</feature>
<keyword evidence="2" id="KW-0732">Signal</keyword>
<evidence type="ECO:0000313" key="3">
    <source>
        <dbReference type="EMBL" id="KAF9061158.1"/>
    </source>
</evidence>
<organism evidence="3 4">
    <name type="scientific">Rhodocollybia butyracea</name>
    <dbReference type="NCBI Taxonomy" id="206335"/>
    <lineage>
        <taxon>Eukaryota</taxon>
        <taxon>Fungi</taxon>
        <taxon>Dikarya</taxon>
        <taxon>Basidiomycota</taxon>
        <taxon>Agaricomycotina</taxon>
        <taxon>Agaricomycetes</taxon>
        <taxon>Agaricomycetidae</taxon>
        <taxon>Agaricales</taxon>
        <taxon>Marasmiineae</taxon>
        <taxon>Omphalotaceae</taxon>
        <taxon>Rhodocollybia</taxon>
    </lineage>
</organism>
<reference evidence="3" key="1">
    <citation type="submission" date="2020-11" db="EMBL/GenBank/DDBJ databases">
        <authorList>
            <consortium name="DOE Joint Genome Institute"/>
            <person name="Ahrendt S."/>
            <person name="Riley R."/>
            <person name="Andreopoulos W."/>
            <person name="Labutti K."/>
            <person name="Pangilinan J."/>
            <person name="Ruiz-Duenas F.J."/>
            <person name="Barrasa J.M."/>
            <person name="Sanchez-Garcia M."/>
            <person name="Camarero S."/>
            <person name="Miyauchi S."/>
            <person name="Serrano A."/>
            <person name="Linde D."/>
            <person name="Babiker R."/>
            <person name="Drula E."/>
            <person name="Ayuso-Fernandez I."/>
            <person name="Pacheco R."/>
            <person name="Padilla G."/>
            <person name="Ferreira P."/>
            <person name="Barriuso J."/>
            <person name="Kellner H."/>
            <person name="Castanera R."/>
            <person name="Alfaro M."/>
            <person name="Ramirez L."/>
            <person name="Pisabarro A.G."/>
            <person name="Kuo A."/>
            <person name="Tritt A."/>
            <person name="Lipzen A."/>
            <person name="He G."/>
            <person name="Yan M."/>
            <person name="Ng V."/>
            <person name="Cullen D."/>
            <person name="Martin F."/>
            <person name="Rosso M.-N."/>
            <person name="Henrissat B."/>
            <person name="Hibbett D."/>
            <person name="Martinez A.T."/>
            <person name="Grigoriev I.V."/>
        </authorList>
    </citation>
    <scope>NUCLEOTIDE SEQUENCE</scope>
    <source>
        <strain evidence="3">AH 40177</strain>
    </source>
</reference>
<feature type="signal peptide" evidence="2">
    <location>
        <begin position="1"/>
        <end position="18"/>
    </location>
</feature>
<comment type="caution">
    <text evidence="3">The sequence shown here is derived from an EMBL/GenBank/DDBJ whole genome shotgun (WGS) entry which is preliminary data.</text>
</comment>
<evidence type="ECO:0000256" key="1">
    <source>
        <dbReference type="SAM" id="MobiDB-lite"/>
    </source>
</evidence>
<accession>A0A9P5U129</accession>
<proteinExistence type="predicted"/>
<sequence length="394" mass="41252">MHFQLAFVAATLVTFTAAIPAPSRGPVGGAPAPPAPLIPLPIPLPPVPSILPRQAAPPLGPSGDPLGDPLEGLLSDLDPPTASAPLSPIVAGDALADLLDSGALGEIVSLPAVRRTAPSSPIPTVSAPSLPIHTPSVPGGLSLPPVPRQVATPSAGAICSPTSVIGFCCDKKAENPFSDPINGACQLVPATDLPKISRICTDARKAFCCPYDAAAGGVKCVAATLGKSEDTRVEFTNRAEVEATTLQRSVISVIIRLTPVNQELFTVSVPSHLNWALSITRYVLGFRIIGEELARLALRETQNTAADIVINFVVNGWSQLSARYNVPGFLAPRMTINIEGDKVFEPPGSTDLEIDSAWLFAKVKIEALIPRARFYARGPAHLKYPLIQVGLISV</sequence>
<name>A0A9P5U129_9AGAR</name>
<protein>
    <submittedName>
        <fullName evidence="3">Uncharacterized protein</fullName>
    </submittedName>
</protein>
<keyword evidence="4" id="KW-1185">Reference proteome</keyword>
<dbReference type="Proteomes" id="UP000772434">
    <property type="component" value="Unassembled WGS sequence"/>
</dbReference>
<feature type="chain" id="PRO_5040507507" evidence="2">
    <location>
        <begin position="19"/>
        <end position="394"/>
    </location>
</feature>
<feature type="compositionally biased region" description="Low complexity" evidence="1">
    <location>
        <begin position="61"/>
        <end position="78"/>
    </location>
</feature>
<evidence type="ECO:0000256" key="2">
    <source>
        <dbReference type="SAM" id="SignalP"/>
    </source>
</evidence>
<gene>
    <name evidence="3" type="ORF">BDP27DRAFT_1406825</name>
</gene>